<keyword evidence="4 6" id="KW-0472">Membrane</keyword>
<dbReference type="PROSITE" id="PS51012">
    <property type="entry name" value="ABC_TM2"/>
    <property type="match status" value="1"/>
</dbReference>
<evidence type="ECO:0000256" key="5">
    <source>
        <dbReference type="ARBA" id="ARBA00023251"/>
    </source>
</evidence>
<accession>A0ABU2JE84</accession>
<sequence>MSASSIGASDRQTATAEYVRAGGGGIPALFEYFAITARRYFKVSAISQLGAPVLYLLALGVGLGSVVNKGTGAGSLGISYLSFIAPALVAATALQVGAGEATYPILHGGFKYHRTYFGMNATPLTATQIAQATLAWIAVRAALSAVLYLLVVAGFGGLRSIASVLTVPVAALGAMAFAAPVAAYSASIETEGGGFAAIFRFLVTPMFLFSGTFYPISTLPEWARLLAWVSPPWHATELARWVSLGPLHLRSGVGQVSGLAVFVHLAYLVALTVAGVLLTGWRYRVRLST</sequence>
<protein>
    <recommendedName>
        <fullName evidence="6">Transport permease protein</fullName>
    </recommendedName>
</protein>
<dbReference type="InterPro" id="IPR000412">
    <property type="entry name" value="ABC_2_transport"/>
</dbReference>
<feature type="transmembrane region" description="Helical" evidence="6">
    <location>
        <begin position="259"/>
        <end position="281"/>
    </location>
</feature>
<dbReference type="PANTHER" id="PTHR43229">
    <property type="entry name" value="NODULATION PROTEIN J"/>
    <property type="match status" value="1"/>
</dbReference>
<evidence type="ECO:0000256" key="2">
    <source>
        <dbReference type="ARBA" id="ARBA00022692"/>
    </source>
</evidence>
<reference evidence="9" key="1">
    <citation type="submission" date="2023-07" db="EMBL/GenBank/DDBJ databases">
        <title>30 novel species of actinomycetes from the DSMZ collection.</title>
        <authorList>
            <person name="Nouioui I."/>
        </authorList>
    </citation>
    <scope>NUCLEOTIDE SEQUENCE [LARGE SCALE GENOMIC DNA]</scope>
    <source>
        <strain evidence="9">DSM 44399</strain>
    </source>
</reference>
<feature type="transmembrane region" description="Helical" evidence="6">
    <location>
        <begin position="49"/>
        <end position="67"/>
    </location>
</feature>
<dbReference type="InterPro" id="IPR047817">
    <property type="entry name" value="ABC2_TM_bact-type"/>
</dbReference>
<comment type="similarity">
    <text evidence="6">Belongs to the ABC-2 integral membrane protein family.</text>
</comment>
<evidence type="ECO:0000313" key="9">
    <source>
        <dbReference type="Proteomes" id="UP001183176"/>
    </source>
</evidence>
<keyword evidence="6" id="KW-0813">Transport</keyword>
<keyword evidence="2 6" id="KW-0812">Transmembrane</keyword>
<dbReference type="PIRSF" id="PIRSF006648">
    <property type="entry name" value="DrrB"/>
    <property type="match status" value="1"/>
</dbReference>
<keyword evidence="5" id="KW-0046">Antibiotic resistance</keyword>
<feature type="transmembrane region" description="Helical" evidence="6">
    <location>
        <begin position="134"/>
        <end position="155"/>
    </location>
</feature>
<name>A0ABU2JE84_9ACTN</name>
<evidence type="ECO:0000256" key="3">
    <source>
        <dbReference type="ARBA" id="ARBA00022989"/>
    </source>
</evidence>
<evidence type="ECO:0000313" key="8">
    <source>
        <dbReference type="EMBL" id="MDT0263292.1"/>
    </source>
</evidence>
<comment type="subcellular location">
    <subcellularLocation>
        <location evidence="6">Cell membrane</location>
        <topology evidence="6">Multi-pass membrane protein</topology>
    </subcellularLocation>
    <subcellularLocation>
        <location evidence="1">Membrane</location>
        <topology evidence="1">Multi-pass membrane protein</topology>
    </subcellularLocation>
</comment>
<dbReference type="RefSeq" id="WP_311424439.1">
    <property type="nucleotide sequence ID" value="NZ_JAVREH010000034.1"/>
</dbReference>
<evidence type="ECO:0000256" key="6">
    <source>
        <dbReference type="RuleBase" id="RU361157"/>
    </source>
</evidence>
<dbReference type="EMBL" id="JAVREH010000034">
    <property type="protein sequence ID" value="MDT0263292.1"/>
    <property type="molecule type" value="Genomic_DNA"/>
</dbReference>
<feature type="transmembrane region" description="Helical" evidence="6">
    <location>
        <begin position="195"/>
        <end position="216"/>
    </location>
</feature>
<feature type="domain" description="ABC transmembrane type-2" evidence="7">
    <location>
        <begin position="43"/>
        <end position="286"/>
    </location>
</feature>
<dbReference type="PRINTS" id="PR00164">
    <property type="entry name" value="ABC2TRNSPORT"/>
</dbReference>
<dbReference type="Proteomes" id="UP001183176">
    <property type="component" value="Unassembled WGS sequence"/>
</dbReference>
<feature type="transmembrane region" description="Helical" evidence="6">
    <location>
        <begin position="73"/>
        <end position="94"/>
    </location>
</feature>
<dbReference type="PANTHER" id="PTHR43229:SF2">
    <property type="entry name" value="NODULATION PROTEIN J"/>
    <property type="match status" value="1"/>
</dbReference>
<keyword evidence="9" id="KW-1185">Reference proteome</keyword>
<organism evidence="8 9">
    <name type="scientific">Jatrophihabitans lederbergiae</name>
    <dbReference type="NCBI Taxonomy" id="3075547"/>
    <lineage>
        <taxon>Bacteria</taxon>
        <taxon>Bacillati</taxon>
        <taxon>Actinomycetota</taxon>
        <taxon>Actinomycetes</taxon>
        <taxon>Jatrophihabitantales</taxon>
        <taxon>Jatrophihabitantaceae</taxon>
        <taxon>Jatrophihabitans</taxon>
    </lineage>
</organism>
<proteinExistence type="inferred from homology"/>
<evidence type="ECO:0000256" key="1">
    <source>
        <dbReference type="ARBA" id="ARBA00004141"/>
    </source>
</evidence>
<feature type="transmembrane region" description="Helical" evidence="6">
    <location>
        <begin position="161"/>
        <end position="183"/>
    </location>
</feature>
<evidence type="ECO:0000256" key="4">
    <source>
        <dbReference type="ARBA" id="ARBA00023136"/>
    </source>
</evidence>
<gene>
    <name evidence="8" type="ORF">RM423_18060</name>
</gene>
<evidence type="ECO:0000259" key="7">
    <source>
        <dbReference type="PROSITE" id="PS51012"/>
    </source>
</evidence>
<comment type="caution">
    <text evidence="8">The sequence shown here is derived from an EMBL/GenBank/DDBJ whole genome shotgun (WGS) entry which is preliminary data.</text>
</comment>
<keyword evidence="6" id="KW-1003">Cell membrane</keyword>
<dbReference type="InterPro" id="IPR013525">
    <property type="entry name" value="ABC2_TM"/>
</dbReference>
<dbReference type="Pfam" id="PF01061">
    <property type="entry name" value="ABC2_membrane"/>
    <property type="match status" value="1"/>
</dbReference>
<dbReference type="InterPro" id="IPR051784">
    <property type="entry name" value="Nod_factor_ABC_transporter"/>
</dbReference>
<keyword evidence="3 6" id="KW-1133">Transmembrane helix</keyword>